<accession>A0A4Y7SF16</accession>
<protein>
    <submittedName>
        <fullName evidence="2">Uncharacterized protein</fullName>
    </submittedName>
</protein>
<reference evidence="2 4" key="1">
    <citation type="journal article" date="2019" name="Nat. Ecol. Evol.">
        <title>Megaphylogeny resolves global patterns of mushroom evolution.</title>
        <authorList>
            <person name="Varga T."/>
            <person name="Krizsan K."/>
            <person name="Foldi C."/>
            <person name="Dima B."/>
            <person name="Sanchez-Garcia M."/>
            <person name="Sanchez-Ramirez S."/>
            <person name="Szollosi G.J."/>
            <person name="Szarkandi J.G."/>
            <person name="Papp V."/>
            <person name="Albert L."/>
            <person name="Andreopoulos W."/>
            <person name="Angelini C."/>
            <person name="Antonin V."/>
            <person name="Barry K.W."/>
            <person name="Bougher N.L."/>
            <person name="Buchanan P."/>
            <person name="Buyck B."/>
            <person name="Bense V."/>
            <person name="Catcheside P."/>
            <person name="Chovatia M."/>
            <person name="Cooper J."/>
            <person name="Damon W."/>
            <person name="Desjardin D."/>
            <person name="Finy P."/>
            <person name="Geml J."/>
            <person name="Haridas S."/>
            <person name="Hughes K."/>
            <person name="Justo A."/>
            <person name="Karasinski D."/>
            <person name="Kautmanova I."/>
            <person name="Kiss B."/>
            <person name="Kocsube S."/>
            <person name="Kotiranta H."/>
            <person name="LaButti K.M."/>
            <person name="Lechner B.E."/>
            <person name="Liimatainen K."/>
            <person name="Lipzen A."/>
            <person name="Lukacs Z."/>
            <person name="Mihaltcheva S."/>
            <person name="Morgado L.N."/>
            <person name="Niskanen T."/>
            <person name="Noordeloos M.E."/>
            <person name="Ohm R.A."/>
            <person name="Ortiz-Santana B."/>
            <person name="Ovrebo C."/>
            <person name="Racz N."/>
            <person name="Riley R."/>
            <person name="Savchenko A."/>
            <person name="Shiryaev A."/>
            <person name="Soop K."/>
            <person name="Spirin V."/>
            <person name="Szebenyi C."/>
            <person name="Tomsovsky M."/>
            <person name="Tulloss R.E."/>
            <person name="Uehling J."/>
            <person name="Grigoriev I.V."/>
            <person name="Vagvolgyi C."/>
            <person name="Papp T."/>
            <person name="Martin F.M."/>
            <person name="Miettinen O."/>
            <person name="Hibbett D.S."/>
            <person name="Nagy L.G."/>
        </authorList>
    </citation>
    <scope>NUCLEOTIDE SEQUENCE [LARGE SCALE GENOMIC DNA]</scope>
    <source>
        <strain evidence="2 4">FP101781</strain>
    </source>
</reference>
<evidence type="ECO:0000313" key="2">
    <source>
        <dbReference type="EMBL" id="TEB20413.1"/>
    </source>
</evidence>
<sequence length="73" mass="8181">MNTVYSIIRDSLEYDQNKSFRSILFATSSAGYSKEGGETLTIRHGMEKRDTCQSKGEVSQMTGRQGRGKFAHT</sequence>
<dbReference type="Proteomes" id="UP000298030">
    <property type="component" value="Unassembled WGS sequence"/>
</dbReference>
<dbReference type="AlphaFoldDB" id="A0A4Y7SF16"/>
<proteinExistence type="predicted"/>
<name>A0A4Y7SF16_COPMI</name>
<feature type="compositionally biased region" description="Polar residues" evidence="1">
    <location>
        <begin position="53"/>
        <end position="63"/>
    </location>
</feature>
<feature type="region of interest" description="Disordered" evidence="1">
    <location>
        <begin position="48"/>
        <end position="73"/>
    </location>
</feature>
<dbReference type="EMBL" id="QPFP01000016">
    <property type="protein sequence ID" value="TEB32124.1"/>
    <property type="molecule type" value="Genomic_DNA"/>
</dbReference>
<evidence type="ECO:0000256" key="1">
    <source>
        <dbReference type="SAM" id="MobiDB-lite"/>
    </source>
</evidence>
<evidence type="ECO:0000313" key="4">
    <source>
        <dbReference type="Proteomes" id="UP000298030"/>
    </source>
</evidence>
<gene>
    <name evidence="3" type="ORF">FA13DRAFT_1731860</name>
    <name evidence="2" type="ORF">FA13DRAFT_1742952</name>
</gene>
<keyword evidence="4" id="KW-1185">Reference proteome</keyword>
<organism evidence="2 4">
    <name type="scientific">Coprinellus micaceus</name>
    <name type="common">Glistening ink-cap mushroom</name>
    <name type="synonym">Coprinus micaceus</name>
    <dbReference type="NCBI Taxonomy" id="71717"/>
    <lineage>
        <taxon>Eukaryota</taxon>
        <taxon>Fungi</taxon>
        <taxon>Dikarya</taxon>
        <taxon>Basidiomycota</taxon>
        <taxon>Agaricomycotina</taxon>
        <taxon>Agaricomycetes</taxon>
        <taxon>Agaricomycetidae</taxon>
        <taxon>Agaricales</taxon>
        <taxon>Agaricineae</taxon>
        <taxon>Psathyrellaceae</taxon>
        <taxon>Coprinellus</taxon>
    </lineage>
</organism>
<comment type="caution">
    <text evidence="2">The sequence shown here is derived from an EMBL/GenBank/DDBJ whole genome shotgun (WGS) entry which is preliminary data.</text>
</comment>
<evidence type="ECO:0000313" key="3">
    <source>
        <dbReference type="EMBL" id="TEB32124.1"/>
    </source>
</evidence>
<dbReference type="EMBL" id="QPFP01000140">
    <property type="protein sequence ID" value="TEB20413.1"/>
    <property type="molecule type" value="Genomic_DNA"/>
</dbReference>